<keyword evidence="5 7" id="KW-1133">Transmembrane helix</keyword>
<comment type="caution">
    <text evidence="9">The sequence shown here is derived from an EMBL/GenBank/DDBJ whole genome shotgun (WGS) entry which is preliminary data.</text>
</comment>
<comment type="subcellular location">
    <subcellularLocation>
        <location evidence="1 7">Cell membrane</location>
        <topology evidence="1 7">Multi-pass membrane protein</topology>
    </subcellularLocation>
</comment>
<feature type="transmembrane region" description="Helical" evidence="7">
    <location>
        <begin position="264"/>
        <end position="287"/>
    </location>
</feature>
<dbReference type="AlphaFoldDB" id="A0A0P6XFD1"/>
<gene>
    <name evidence="9" type="ORF">ADM99_04055</name>
</gene>
<accession>A0A0P6XFD1</accession>
<dbReference type="EMBL" id="LGCK01000006">
    <property type="protein sequence ID" value="KPL73536.1"/>
    <property type="molecule type" value="Genomic_DNA"/>
</dbReference>
<evidence type="ECO:0000256" key="7">
    <source>
        <dbReference type="RuleBase" id="RU363032"/>
    </source>
</evidence>
<dbReference type="CDD" id="cd06261">
    <property type="entry name" value="TM_PBP2"/>
    <property type="match status" value="1"/>
</dbReference>
<dbReference type="PANTHER" id="PTHR30193">
    <property type="entry name" value="ABC TRANSPORTER PERMEASE PROTEIN"/>
    <property type="match status" value="1"/>
</dbReference>
<feature type="transmembrane region" description="Helical" evidence="7">
    <location>
        <begin position="160"/>
        <end position="185"/>
    </location>
</feature>
<feature type="transmembrane region" description="Helical" evidence="7">
    <location>
        <begin position="7"/>
        <end position="29"/>
    </location>
</feature>
<protein>
    <submittedName>
        <fullName evidence="9">Sugar ABC transporter permease</fullName>
    </submittedName>
</protein>
<feature type="transmembrane region" description="Helical" evidence="7">
    <location>
        <begin position="72"/>
        <end position="93"/>
    </location>
</feature>
<dbReference type="Gene3D" id="1.10.3720.10">
    <property type="entry name" value="MetI-like"/>
    <property type="match status" value="1"/>
</dbReference>
<dbReference type="Proteomes" id="UP000050430">
    <property type="component" value="Unassembled WGS sequence"/>
</dbReference>
<evidence type="ECO:0000259" key="8">
    <source>
        <dbReference type="PROSITE" id="PS50928"/>
    </source>
</evidence>
<dbReference type="InterPro" id="IPR035906">
    <property type="entry name" value="MetI-like_sf"/>
</dbReference>
<evidence type="ECO:0000256" key="4">
    <source>
        <dbReference type="ARBA" id="ARBA00022692"/>
    </source>
</evidence>
<feature type="domain" description="ABC transmembrane type-1" evidence="8">
    <location>
        <begin position="68"/>
        <end position="287"/>
    </location>
</feature>
<keyword evidence="4 7" id="KW-0812">Transmembrane</keyword>
<evidence type="ECO:0000313" key="9">
    <source>
        <dbReference type="EMBL" id="KPL73536.1"/>
    </source>
</evidence>
<dbReference type="PROSITE" id="PS50928">
    <property type="entry name" value="ABC_TM1"/>
    <property type="match status" value="1"/>
</dbReference>
<dbReference type="InterPro" id="IPR051393">
    <property type="entry name" value="ABC_transporter_permease"/>
</dbReference>
<keyword evidence="10" id="KW-1185">Reference proteome</keyword>
<evidence type="ECO:0000313" key="10">
    <source>
        <dbReference type="Proteomes" id="UP000050430"/>
    </source>
</evidence>
<organism evidence="9 10">
    <name type="scientific">Leptolinea tardivitalis</name>
    <dbReference type="NCBI Taxonomy" id="229920"/>
    <lineage>
        <taxon>Bacteria</taxon>
        <taxon>Bacillati</taxon>
        <taxon>Chloroflexota</taxon>
        <taxon>Anaerolineae</taxon>
        <taxon>Anaerolineales</taxon>
        <taxon>Anaerolineaceae</taxon>
        <taxon>Leptolinea</taxon>
    </lineage>
</organism>
<comment type="similarity">
    <text evidence="7">Belongs to the binding-protein-dependent transport system permease family.</text>
</comment>
<name>A0A0P6XFD1_9CHLR</name>
<dbReference type="STRING" id="229920.ADM99_04055"/>
<dbReference type="Pfam" id="PF00528">
    <property type="entry name" value="BPD_transp_1"/>
    <property type="match status" value="1"/>
</dbReference>
<sequence length="296" mass="32928">MMFENETLLSISLLFPSVVAVAIFVYGFIGWSIRVSLSKWKGLTPDFTWVGLAQYQELFKDPRFLIDVRNTVMFTVLFIAGCLIIGLTLAILLDQKLKGESIFRSIFLFPMSISFIASGVVWGWLMNPATGSRTAGINLIFKSLGLNSLISLWHSTPQPWGMAFTVIPAVWMLSGYTMALYLGGMRAISDDLREAARVDGASEFEIYRYIVFPMLQPVTLSAVIILGHMSLKIFDLIVALGNKDIRLDVPGIYMWVTTFDGTNYAQGAAIGVLMLISVAILVIPYLVQNIRTETEL</sequence>
<dbReference type="GO" id="GO:0055085">
    <property type="term" value="P:transmembrane transport"/>
    <property type="evidence" value="ECO:0007669"/>
    <property type="project" value="InterPro"/>
</dbReference>
<evidence type="ECO:0000256" key="1">
    <source>
        <dbReference type="ARBA" id="ARBA00004651"/>
    </source>
</evidence>
<evidence type="ECO:0000256" key="5">
    <source>
        <dbReference type="ARBA" id="ARBA00022989"/>
    </source>
</evidence>
<keyword evidence="3" id="KW-1003">Cell membrane</keyword>
<evidence type="ECO:0000256" key="6">
    <source>
        <dbReference type="ARBA" id="ARBA00023136"/>
    </source>
</evidence>
<dbReference type="InterPro" id="IPR000515">
    <property type="entry name" value="MetI-like"/>
</dbReference>
<dbReference type="PATRIC" id="fig|229920.5.peg.2461"/>
<keyword evidence="6 7" id="KW-0472">Membrane</keyword>
<feature type="transmembrane region" description="Helical" evidence="7">
    <location>
        <begin position="206"/>
        <end position="226"/>
    </location>
</feature>
<proteinExistence type="inferred from homology"/>
<feature type="transmembrane region" description="Helical" evidence="7">
    <location>
        <begin position="105"/>
        <end position="125"/>
    </location>
</feature>
<keyword evidence="2 7" id="KW-0813">Transport</keyword>
<evidence type="ECO:0000256" key="3">
    <source>
        <dbReference type="ARBA" id="ARBA00022475"/>
    </source>
</evidence>
<dbReference type="PANTHER" id="PTHR30193:SF42">
    <property type="entry name" value="ABC TRANSPORTER PERMEASE PROTEIN"/>
    <property type="match status" value="1"/>
</dbReference>
<reference evidence="9 10" key="1">
    <citation type="submission" date="2015-07" db="EMBL/GenBank/DDBJ databases">
        <title>Genome sequence of Leptolinea tardivitalis DSM 16556.</title>
        <authorList>
            <person name="Hemp J."/>
            <person name="Ward L.M."/>
            <person name="Pace L.A."/>
            <person name="Fischer W.W."/>
        </authorList>
    </citation>
    <scope>NUCLEOTIDE SEQUENCE [LARGE SCALE GENOMIC DNA]</scope>
    <source>
        <strain evidence="9 10">YMTK-2</strain>
    </source>
</reference>
<dbReference type="SUPFAM" id="SSF161098">
    <property type="entry name" value="MetI-like"/>
    <property type="match status" value="1"/>
</dbReference>
<dbReference type="GO" id="GO:0005886">
    <property type="term" value="C:plasma membrane"/>
    <property type="evidence" value="ECO:0007669"/>
    <property type="project" value="UniProtKB-SubCell"/>
</dbReference>
<evidence type="ECO:0000256" key="2">
    <source>
        <dbReference type="ARBA" id="ARBA00022448"/>
    </source>
</evidence>